<comment type="caution">
    <text evidence="1">The sequence shown here is derived from an EMBL/GenBank/DDBJ whole genome shotgun (WGS) entry which is preliminary data.</text>
</comment>
<evidence type="ECO:0000313" key="1">
    <source>
        <dbReference type="EMBL" id="PRY96324.1"/>
    </source>
</evidence>
<dbReference type="InterPro" id="IPR042226">
    <property type="entry name" value="eFR1_2_sf"/>
</dbReference>
<dbReference type="SUPFAM" id="SSF53137">
    <property type="entry name" value="Translational machinery components"/>
    <property type="match status" value="1"/>
</dbReference>
<keyword evidence="2" id="KW-1185">Reference proteome</keyword>
<evidence type="ECO:0008006" key="3">
    <source>
        <dbReference type="Google" id="ProtNLM"/>
    </source>
</evidence>
<reference evidence="1 2" key="1">
    <citation type="submission" date="2018-03" db="EMBL/GenBank/DDBJ databases">
        <title>Genomic Encyclopedia of Type Strains, Phase III (KMG-III): the genomes of soil and plant-associated and newly described type strains.</title>
        <authorList>
            <person name="Whitman W."/>
        </authorList>
    </citation>
    <scope>NUCLEOTIDE SEQUENCE [LARGE SCALE GENOMIC DNA]</scope>
    <source>
        <strain evidence="1 2">MWH-P2sevCIIIb</strain>
    </source>
</reference>
<dbReference type="OrthoDB" id="8562324at2"/>
<name>A0A2T0XBQ8_9BURK</name>
<protein>
    <recommendedName>
        <fullName evidence="3">Translational machinery protein</fullName>
    </recommendedName>
</protein>
<evidence type="ECO:0000313" key="2">
    <source>
        <dbReference type="Proteomes" id="UP000238308"/>
    </source>
</evidence>
<sequence>MNKNHVVVWIDHREAHVLFFEGANEFIGSNTTHTHLHHKANEIGSGNAPEDRKFFDAVVISVADINEVLLVGPGSGKNDFVKYVREHYPALAKRIVGSETVDHPTDPQVVAYAKKYFARIDSGKFAHT</sequence>
<dbReference type="Gene3D" id="3.30.420.60">
    <property type="entry name" value="eRF1 domain 2"/>
    <property type="match status" value="1"/>
</dbReference>
<organism evidence="1 2">
    <name type="scientific">Jezberella montanilacus</name>
    <dbReference type="NCBI Taxonomy" id="323426"/>
    <lineage>
        <taxon>Bacteria</taxon>
        <taxon>Pseudomonadati</taxon>
        <taxon>Pseudomonadota</taxon>
        <taxon>Betaproteobacteria</taxon>
        <taxon>Burkholderiales</taxon>
        <taxon>Alcaligenaceae</taxon>
        <taxon>Jezberella</taxon>
    </lineage>
</organism>
<dbReference type="EMBL" id="PVTV01000018">
    <property type="protein sequence ID" value="PRY96324.1"/>
    <property type="molecule type" value="Genomic_DNA"/>
</dbReference>
<dbReference type="AlphaFoldDB" id="A0A2T0XBQ8"/>
<dbReference type="Proteomes" id="UP000238308">
    <property type="component" value="Unassembled WGS sequence"/>
</dbReference>
<dbReference type="RefSeq" id="WP_106228789.1">
    <property type="nucleotide sequence ID" value="NZ_PVTV01000018.1"/>
</dbReference>
<proteinExistence type="predicted"/>
<gene>
    <name evidence="1" type="ORF">BCM14_2946</name>
</gene>
<accession>A0A2T0XBQ8</accession>